<feature type="domain" description="GCVT N-terminal" evidence="9">
    <location>
        <begin position="21"/>
        <end position="273"/>
    </location>
</feature>
<evidence type="ECO:0000256" key="2">
    <source>
        <dbReference type="ARBA" id="ARBA00012616"/>
    </source>
</evidence>
<accession>B9E6S0</accession>
<dbReference type="PIRSF" id="PIRSF006487">
    <property type="entry name" value="GcvT"/>
    <property type="match status" value="1"/>
</dbReference>
<dbReference type="GO" id="GO:0005829">
    <property type="term" value="C:cytosol"/>
    <property type="evidence" value="ECO:0007669"/>
    <property type="project" value="TreeGrafter"/>
</dbReference>
<dbReference type="Pfam" id="PF01571">
    <property type="entry name" value="GCV_T"/>
    <property type="match status" value="1"/>
</dbReference>
<dbReference type="eggNOG" id="COG0404">
    <property type="taxonomic scope" value="Bacteria"/>
</dbReference>
<feature type="binding site" evidence="8">
    <location>
        <position position="210"/>
    </location>
    <ligand>
        <name>substrate</name>
    </ligand>
</feature>
<evidence type="ECO:0000313" key="12">
    <source>
        <dbReference type="Proteomes" id="UP000001383"/>
    </source>
</evidence>
<gene>
    <name evidence="11" type="primary">gcvT1</name>
    <name evidence="7" type="synonym">gcvT</name>
    <name evidence="11" type="ordered locus">MCCL_1181</name>
</gene>
<comment type="catalytic activity">
    <reaction evidence="6 7">
        <text>N(6)-[(R)-S(8)-aminomethyldihydrolipoyl]-L-lysyl-[protein] + (6S)-5,6,7,8-tetrahydrofolate = N(6)-[(R)-dihydrolipoyl]-L-lysyl-[protein] + (6R)-5,10-methylene-5,6,7,8-tetrahydrofolate + NH4(+)</text>
        <dbReference type="Rhea" id="RHEA:16945"/>
        <dbReference type="Rhea" id="RHEA-COMP:10475"/>
        <dbReference type="Rhea" id="RHEA-COMP:10492"/>
        <dbReference type="ChEBI" id="CHEBI:15636"/>
        <dbReference type="ChEBI" id="CHEBI:28938"/>
        <dbReference type="ChEBI" id="CHEBI:57453"/>
        <dbReference type="ChEBI" id="CHEBI:83100"/>
        <dbReference type="ChEBI" id="CHEBI:83143"/>
        <dbReference type="EC" id="2.1.2.10"/>
    </reaction>
</comment>
<dbReference type="FunFam" id="2.40.30.110:FF:000003">
    <property type="entry name" value="Aminomethyltransferase"/>
    <property type="match status" value="1"/>
</dbReference>
<dbReference type="InterPro" id="IPR013977">
    <property type="entry name" value="GcvT_C"/>
</dbReference>
<dbReference type="Pfam" id="PF08669">
    <property type="entry name" value="GCV_T_C"/>
    <property type="match status" value="1"/>
</dbReference>
<evidence type="ECO:0000256" key="1">
    <source>
        <dbReference type="ARBA" id="ARBA00008609"/>
    </source>
</evidence>
<evidence type="ECO:0000256" key="3">
    <source>
        <dbReference type="ARBA" id="ARBA00022576"/>
    </source>
</evidence>
<dbReference type="InterPro" id="IPR006223">
    <property type="entry name" value="GcvT"/>
</dbReference>
<dbReference type="Gene3D" id="3.30.1360.120">
    <property type="entry name" value="Probable tRNA modification gtpase trme, domain 1"/>
    <property type="match status" value="1"/>
</dbReference>
<dbReference type="AlphaFoldDB" id="B9E6S0"/>
<dbReference type="Gene3D" id="3.30.70.1400">
    <property type="entry name" value="Aminomethyltransferase beta-barrel domains"/>
    <property type="match status" value="1"/>
</dbReference>
<dbReference type="GO" id="GO:0019464">
    <property type="term" value="P:glycine decarboxylation via glycine cleavage system"/>
    <property type="evidence" value="ECO:0007669"/>
    <property type="project" value="UniProtKB-UniRule"/>
</dbReference>
<evidence type="ECO:0000259" key="10">
    <source>
        <dbReference type="Pfam" id="PF08669"/>
    </source>
</evidence>
<dbReference type="SUPFAM" id="SSF103025">
    <property type="entry name" value="Folate-binding domain"/>
    <property type="match status" value="1"/>
</dbReference>
<evidence type="ECO:0000259" key="9">
    <source>
        <dbReference type="Pfam" id="PF01571"/>
    </source>
</evidence>
<dbReference type="EC" id="2.1.2.10" evidence="2 7"/>
<dbReference type="GO" id="GO:0008483">
    <property type="term" value="F:transaminase activity"/>
    <property type="evidence" value="ECO:0007669"/>
    <property type="project" value="UniProtKB-KW"/>
</dbReference>
<protein>
    <recommendedName>
        <fullName evidence="2 7">Aminomethyltransferase</fullName>
        <ecNumber evidence="2 7">2.1.2.10</ecNumber>
    </recommendedName>
    <alternativeName>
        <fullName evidence="5 7">Glycine cleavage system T protein</fullName>
    </alternativeName>
</protein>
<dbReference type="STRING" id="458233.MCCL_1181"/>
<dbReference type="Gene3D" id="4.10.1250.10">
    <property type="entry name" value="Aminomethyltransferase fragment"/>
    <property type="match status" value="1"/>
</dbReference>
<sequence>MLFLFLTIRRNIMSELKRTPLYEKYLEDGAKVIDFSGWALPVQFSSIKEEHIAVREDIGMFDVSHMGEIIVEGEHALEYLQYVLTNDASKMTDKKAQYTMICNEDGGVVDDLVVYKLEENKYLLVVNAGNTDIDFEWLKSHKKDGVTITNVSSEYGQIAVQGPKTLEKLAPEVKENISEMKLFEFLKDVEIFGKNVILSQSGYTGEYGFEIYCKAEDTLSIWEALLNLGITPCGLGARDTLRLEAALPLHGQDLSTEITPYEAKMGFSVKLDKGNFIGKSVLETQKLKGVNRKSAGIELLERGIARTDYEVFDKEDNKIGYITSGTQSPLTGRSIALALINTDFTAIDTEVYVQVRKKRIPAKVVKTPFHKN</sequence>
<name>B9E6S0_MACCJ</name>
<dbReference type="Gene3D" id="2.40.30.110">
    <property type="entry name" value="Aminomethyltransferase beta-barrel domains"/>
    <property type="match status" value="1"/>
</dbReference>
<evidence type="ECO:0000313" key="11">
    <source>
        <dbReference type="EMBL" id="BAH17888.1"/>
    </source>
</evidence>
<comment type="function">
    <text evidence="7">The glycine cleavage system catalyzes the degradation of glycine.</text>
</comment>
<reference evidence="11 12" key="1">
    <citation type="journal article" date="2009" name="J. Bacteriol.">
        <title>Complete genome sequence of Macrococcus caseolyticus strain JCSCS5402, reflecting the ancestral genome of the human-pathogenic staphylococci.</title>
        <authorList>
            <person name="Baba T."/>
            <person name="Kuwahara-Arai K."/>
            <person name="Uchiyama I."/>
            <person name="Takeuchi F."/>
            <person name="Ito T."/>
            <person name="Hiramatsu K."/>
        </authorList>
    </citation>
    <scope>NUCLEOTIDE SEQUENCE [LARGE SCALE GENOMIC DNA]</scope>
    <source>
        <strain evidence="11 12">JCSC5402</strain>
    </source>
</reference>
<keyword evidence="4 7" id="KW-0808">Transferase</keyword>
<dbReference type="PANTHER" id="PTHR43757">
    <property type="entry name" value="AMINOMETHYLTRANSFERASE"/>
    <property type="match status" value="1"/>
</dbReference>
<evidence type="ECO:0000256" key="7">
    <source>
        <dbReference type="HAMAP-Rule" id="MF_00259"/>
    </source>
</evidence>
<dbReference type="KEGG" id="mcl:MCCL_1181"/>
<keyword evidence="3 7" id="KW-0032">Aminotransferase</keyword>
<dbReference type="InterPro" id="IPR022903">
    <property type="entry name" value="GcvT_bac"/>
</dbReference>
<dbReference type="InterPro" id="IPR029043">
    <property type="entry name" value="GcvT/YgfZ_C"/>
</dbReference>
<dbReference type="HAMAP" id="MF_00259">
    <property type="entry name" value="GcvT"/>
    <property type="match status" value="1"/>
</dbReference>
<dbReference type="Proteomes" id="UP000001383">
    <property type="component" value="Chromosome"/>
</dbReference>
<feature type="domain" description="Aminomethyltransferase C-terminal" evidence="10">
    <location>
        <begin position="292"/>
        <end position="371"/>
    </location>
</feature>
<dbReference type="InterPro" id="IPR028896">
    <property type="entry name" value="GcvT/YgfZ/DmdA"/>
</dbReference>
<evidence type="ECO:0000256" key="6">
    <source>
        <dbReference type="ARBA" id="ARBA00047665"/>
    </source>
</evidence>
<dbReference type="FunFam" id="3.30.70.1400:FF:000001">
    <property type="entry name" value="Aminomethyltransferase"/>
    <property type="match status" value="1"/>
</dbReference>
<comment type="similarity">
    <text evidence="1 7">Belongs to the GcvT family.</text>
</comment>
<evidence type="ECO:0000256" key="5">
    <source>
        <dbReference type="ARBA" id="ARBA00031395"/>
    </source>
</evidence>
<dbReference type="InterPro" id="IPR006222">
    <property type="entry name" value="GCVT_N"/>
</dbReference>
<dbReference type="GO" id="GO:0005960">
    <property type="term" value="C:glycine cleavage complex"/>
    <property type="evidence" value="ECO:0007669"/>
    <property type="project" value="InterPro"/>
</dbReference>
<dbReference type="EMBL" id="AP009484">
    <property type="protein sequence ID" value="BAH17888.1"/>
    <property type="molecule type" value="Genomic_DNA"/>
</dbReference>
<dbReference type="PANTHER" id="PTHR43757:SF2">
    <property type="entry name" value="AMINOMETHYLTRANSFERASE, MITOCHONDRIAL"/>
    <property type="match status" value="1"/>
</dbReference>
<evidence type="ECO:0000256" key="8">
    <source>
        <dbReference type="PIRSR" id="PIRSR006487-1"/>
    </source>
</evidence>
<comment type="subunit">
    <text evidence="7">The glycine cleavage system is composed of four proteins: P, T, L and H.</text>
</comment>
<evidence type="ECO:0000256" key="4">
    <source>
        <dbReference type="ARBA" id="ARBA00022679"/>
    </source>
</evidence>
<organism evidence="11 12">
    <name type="scientific">Macrococcus caseolyticus (strain JCSC5402)</name>
    <name type="common">Macrococcoides caseolyticum</name>
    <dbReference type="NCBI Taxonomy" id="458233"/>
    <lineage>
        <taxon>Bacteria</taxon>
        <taxon>Bacillati</taxon>
        <taxon>Bacillota</taxon>
        <taxon>Bacilli</taxon>
        <taxon>Bacillales</taxon>
        <taxon>Staphylococcaceae</taxon>
        <taxon>Macrococcoides</taxon>
    </lineage>
</organism>
<dbReference type="InterPro" id="IPR027266">
    <property type="entry name" value="TrmE/GcvT-like"/>
</dbReference>
<dbReference type="NCBIfam" id="NF001567">
    <property type="entry name" value="PRK00389.1"/>
    <property type="match status" value="1"/>
</dbReference>
<proteinExistence type="inferred from homology"/>
<dbReference type="HOGENOM" id="CLU_007884_10_2_9"/>
<dbReference type="NCBIfam" id="TIGR00528">
    <property type="entry name" value="gcvT"/>
    <property type="match status" value="1"/>
</dbReference>
<dbReference type="GO" id="GO:0004047">
    <property type="term" value="F:aminomethyltransferase activity"/>
    <property type="evidence" value="ECO:0007669"/>
    <property type="project" value="UniProtKB-UniRule"/>
</dbReference>
<dbReference type="SUPFAM" id="SSF101790">
    <property type="entry name" value="Aminomethyltransferase beta-barrel domain"/>
    <property type="match status" value="1"/>
</dbReference>